<dbReference type="Proteomes" id="UP001621418">
    <property type="component" value="Chromosome"/>
</dbReference>
<feature type="region of interest" description="Disordered" evidence="1">
    <location>
        <begin position="20"/>
        <end position="73"/>
    </location>
</feature>
<reference evidence="2 3" key="1">
    <citation type="submission" date="2022-10" db="EMBL/GenBank/DDBJ databases">
        <title>The complete genomes of actinobacterial strains from the NBC collection.</title>
        <authorList>
            <person name="Joergensen T.S."/>
            <person name="Alvarez Arevalo M."/>
            <person name="Sterndorff E.B."/>
            <person name="Faurdal D."/>
            <person name="Vuksanovic O."/>
            <person name="Mourched A.-S."/>
            <person name="Charusanti P."/>
            <person name="Shaw S."/>
            <person name="Blin K."/>
            <person name="Weber T."/>
        </authorList>
    </citation>
    <scope>NUCLEOTIDE SEQUENCE [LARGE SCALE GENOMIC DNA]</scope>
    <source>
        <strain evidence="2 3">NBC_01413</strain>
    </source>
</reference>
<organism evidence="2 3">
    <name type="scientific">Nocardia salmonicida</name>
    <dbReference type="NCBI Taxonomy" id="53431"/>
    <lineage>
        <taxon>Bacteria</taxon>
        <taxon>Bacillati</taxon>
        <taxon>Actinomycetota</taxon>
        <taxon>Actinomycetes</taxon>
        <taxon>Mycobacteriales</taxon>
        <taxon>Nocardiaceae</taxon>
        <taxon>Nocardia</taxon>
    </lineage>
</organism>
<dbReference type="EMBL" id="CP109527">
    <property type="protein sequence ID" value="WTY34529.1"/>
    <property type="molecule type" value="Genomic_DNA"/>
</dbReference>
<dbReference type="RefSeq" id="WP_364653636.1">
    <property type="nucleotide sequence ID" value="NZ_CP109527.1"/>
</dbReference>
<evidence type="ECO:0000313" key="2">
    <source>
        <dbReference type="EMBL" id="WTY34529.1"/>
    </source>
</evidence>
<gene>
    <name evidence="2" type="ORF">OG308_24855</name>
</gene>
<evidence type="ECO:0000313" key="3">
    <source>
        <dbReference type="Proteomes" id="UP001621418"/>
    </source>
</evidence>
<feature type="compositionally biased region" description="Low complexity" evidence="1">
    <location>
        <begin position="26"/>
        <end position="42"/>
    </location>
</feature>
<protein>
    <submittedName>
        <fullName evidence="2">Uncharacterized protein</fullName>
    </submittedName>
</protein>
<feature type="region of interest" description="Disordered" evidence="1">
    <location>
        <begin position="92"/>
        <end position="153"/>
    </location>
</feature>
<name>A0ABZ1N3Y4_9NOCA</name>
<sequence>MGPDEDRFDAVERLRRKWEEAKAAEDGSGAAAGGASNVVRLPRLPRRGREKVDEARPRPWPAEEVDDPAPTRPVTRAELQGETGAWLFHGAAQADENPEHEGNVIDFGASRRKRTGADSSPGRARPRVMPRRIGTGDNPGGEADTAPTDRPER</sequence>
<evidence type="ECO:0000256" key="1">
    <source>
        <dbReference type="SAM" id="MobiDB-lite"/>
    </source>
</evidence>
<keyword evidence="3" id="KW-1185">Reference proteome</keyword>
<accession>A0ABZ1N3Y4</accession>
<proteinExistence type="predicted"/>